<gene>
    <name evidence="2" type="ORF">SAMN02745728_00907</name>
</gene>
<dbReference type="OrthoDB" id="88226at2"/>
<evidence type="ECO:0000313" key="2">
    <source>
        <dbReference type="EMBL" id="SHN57455.1"/>
    </source>
</evidence>
<dbReference type="Proteomes" id="UP000186469">
    <property type="component" value="Unassembled WGS sequence"/>
</dbReference>
<evidence type="ECO:0000313" key="3">
    <source>
        <dbReference type="Proteomes" id="UP000186469"/>
    </source>
</evidence>
<evidence type="ECO:0008006" key="4">
    <source>
        <dbReference type="Google" id="ProtNLM"/>
    </source>
</evidence>
<keyword evidence="3" id="KW-1185">Reference proteome</keyword>
<evidence type="ECO:0000256" key="1">
    <source>
        <dbReference type="SAM" id="SignalP"/>
    </source>
</evidence>
<reference evidence="2 3" key="1">
    <citation type="submission" date="2016-12" db="EMBL/GenBank/DDBJ databases">
        <authorList>
            <person name="Song W.-J."/>
            <person name="Kurnit D.M."/>
        </authorList>
    </citation>
    <scope>NUCLEOTIDE SEQUENCE [LARGE SCALE GENOMIC DNA]</scope>
    <source>
        <strain evidence="2 3">DSM 11393</strain>
    </source>
</reference>
<feature type="chain" id="PRO_5009929174" description="AMIN domain-containing protein" evidence="1">
    <location>
        <begin position="27"/>
        <end position="200"/>
    </location>
</feature>
<dbReference type="AlphaFoldDB" id="A0A1M7SG60"/>
<accession>A0A1M7SG60</accession>
<organism evidence="2 3">
    <name type="scientific">Desulfovibrio litoralis DSM 11393</name>
    <dbReference type="NCBI Taxonomy" id="1121455"/>
    <lineage>
        <taxon>Bacteria</taxon>
        <taxon>Pseudomonadati</taxon>
        <taxon>Thermodesulfobacteriota</taxon>
        <taxon>Desulfovibrionia</taxon>
        <taxon>Desulfovibrionales</taxon>
        <taxon>Desulfovibrionaceae</taxon>
        <taxon>Desulfovibrio</taxon>
    </lineage>
</organism>
<keyword evidence="1" id="KW-0732">Signal</keyword>
<sequence>MKNFIKVCLICCCSILLWSQETPVKAAEEAPAPKEESTVKKGVKSTVTKIISVGKEALSGVDAGIDEGRKQGESTDGAKIVTNAAELDKLLSIKVLKVEPLEENTAGSEKADDKKNKPKNYQVTLAVKNDNDYIVRITNLSDLQAIVLLDKDDFSYPLNSFASDINAIQKSNTRVRYVFYNVEGEPTTVRFLGKDLKIEQ</sequence>
<feature type="signal peptide" evidence="1">
    <location>
        <begin position="1"/>
        <end position="26"/>
    </location>
</feature>
<dbReference type="EMBL" id="FRDI01000003">
    <property type="protein sequence ID" value="SHN57455.1"/>
    <property type="molecule type" value="Genomic_DNA"/>
</dbReference>
<dbReference type="RefSeq" id="WP_072696583.1">
    <property type="nucleotide sequence ID" value="NZ_FRDI01000003.1"/>
</dbReference>
<protein>
    <recommendedName>
        <fullName evidence="4">AMIN domain-containing protein</fullName>
    </recommendedName>
</protein>
<name>A0A1M7SG60_9BACT</name>
<proteinExistence type="predicted"/>